<evidence type="ECO:0000256" key="2">
    <source>
        <dbReference type="ARBA" id="ARBA00023125"/>
    </source>
</evidence>
<evidence type="ECO:0000256" key="1">
    <source>
        <dbReference type="ARBA" id="ARBA00023015"/>
    </source>
</evidence>
<keyword evidence="3" id="KW-0804">Transcription</keyword>
<organism evidence="5 6">
    <name type="scientific">Granulimonas faecalis</name>
    <dbReference type="NCBI Taxonomy" id="2894155"/>
    <lineage>
        <taxon>Bacteria</taxon>
        <taxon>Bacillati</taxon>
        <taxon>Actinomycetota</taxon>
        <taxon>Coriobacteriia</taxon>
        <taxon>Coriobacteriales</taxon>
        <taxon>Kribbibacteriaceae</taxon>
        <taxon>Granulimonas</taxon>
    </lineage>
</organism>
<dbReference type="Gene3D" id="3.40.1410.10">
    <property type="entry name" value="Chorismate lyase-like"/>
    <property type="match status" value="1"/>
</dbReference>
<dbReference type="InterPro" id="IPR000524">
    <property type="entry name" value="Tscrpt_reg_HTH_GntR"/>
</dbReference>
<comment type="caution">
    <text evidence="5">The sequence shown here is derived from an EMBL/GenBank/DDBJ whole genome shotgun (WGS) entry which is preliminary data.</text>
</comment>
<dbReference type="InterPro" id="IPR036390">
    <property type="entry name" value="WH_DNA-bd_sf"/>
</dbReference>
<dbReference type="AlphaFoldDB" id="A0AAV5AZA6"/>
<dbReference type="Proteomes" id="UP001055025">
    <property type="component" value="Unassembled WGS sequence"/>
</dbReference>
<dbReference type="GO" id="GO:0003677">
    <property type="term" value="F:DNA binding"/>
    <property type="evidence" value="ECO:0007669"/>
    <property type="project" value="UniProtKB-KW"/>
</dbReference>
<dbReference type="CDD" id="cd07377">
    <property type="entry name" value="WHTH_GntR"/>
    <property type="match status" value="1"/>
</dbReference>
<evidence type="ECO:0000313" key="6">
    <source>
        <dbReference type="Proteomes" id="UP001055025"/>
    </source>
</evidence>
<dbReference type="PROSITE" id="PS50949">
    <property type="entry name" value="HTH_GNTR"/>
    <property type="match status" value="1"/>
</dbReference>
<dbReference type="InterPro" id="IPR036388">
    <property type="entry name" value="WH-like_DNA-bd_sf"/>
</dbReference>
<dbReference type="RefSeq" id="WP_251164354.1">
    <property type="nucleotide sequence ID" value="NZ_BQKC01000001.1"/>
</dbReference>
<proteinExistence type="predicted"/>
<name>A0AAV5AZA6_9ACTN</name>
<sequence>MDVLALVCAPPLDPAAQAPLYRQLKDRILQVIAARAVGPDQPLPSEQELCRAFGLSRGTVRRCFDELAREGRVVRCRGLGTFARWPEEAEDISTALNFSGQVRSAGGEPFSRLLDLSAVPAHERQARQLQVAEGTPLWRVVRVRMADGEPRQYVTAWVPQDLVPGLSRGQVEGTGSLYAAIAAGSGKLPARALEAYEACTLAAGEARALGLEPGAPALRCVRQTLDGDGLPFETSVILMPAALSRFVLDVSAEGTAYRRA</sequence>
<dbReference type="InterPro" id="IPR028978">
    <property type="entry name" value="Chorismate_lyase_/UTRA_dom_sf"/>
</dbReference>
<dbReference type="Gene3D" id="1.10.10.10">
    <property type="entry name" value="Winged helix-like DNA-binding domain superfamily/Winged helix DNA-binding domain"/>
    <property type="match status" value="1"/>
</dbReference>
<dbReference type="Pfam" id="PF00392">
    <property type="entry name" value="GntR"/>
    <property type="match status" value="1"/>
</dbReference>
<dbReference type="EMBL" id="BQKC01000001">
    <property type="protein sequence ID" value="GJM54597.1"/>
    <property type="molecule type" value="Genomic_DNA"/>
</dbReference>
<reference evidence="5" key="1">
    <citation type="journal article" date="2022" name="Int. J. Syst. Evol. Microbiol.">
        <title>Granulimonas faecalis gen. nov., sp. nov., and Leptogranulimonas caecicola gen. nov., sp. nov., novel lactate-producing Atopobiaceae bacteria isolated from mouse intestines, and an emended description of the family Atopobiaceae.</title>
        <authorList>
            <person name="Morinaga K."/>
            <person name="Kusada H."/>
            <person name="Sakamoto S."/>
            <person name="Murakami T."/>
            <person name="Toyoda A."/>
            <person name="Mori H."/>
            <person name="Meng X.Y."/>
            <person name="Takashino M."/>
            <person name="Murotomi K."/>
            <person name="Tamaki H."/>
        </authorList>
    </citation>
    <scope>NUCLEOTIDE SEQUENCE</scope>
    <source>
        <strain evidence="5">OPF53</strain>
    </source>
</reference>
<keyword evidence="6" id="KW-1185">Reference proteome</keyword>
<dbReference type="SUPFAM" id="SSF46785">
    <property type="entry name" value="Winged helix' DNA-binding domain"/>
    <property type="match status" value="1"/>
</dbReference>
<feature type="domain" description="HTH gntR-type" evidence="4">
    <location>
        <begin position="18"/>
        <end position="86"/>
    </location>
</feature>
<dbReference type="PANTHER" id="PTHR44846:SF17">
    <property type="entry name" value="GNTR-FAMILY TRANSCRIPTIONAL REGULATOR"/>
    <property type="match status" value="1"/>
</dbReference>
<evidence type="ECO:0000259" key="4">
    <source>
        <dbReference type="PROSITE" id="PS50949"/>
    </source>
</evidence>
<dbReference type="SMART" id="SM00345">
    <property type="entry name" value="HTH_GNTR"/>
    <property type="match status" value="1"/>
</dbReference>
<keyword evidence="1" id="KW-0805">Transcription regulation</keyword>
<dbReference type="InterPro" id="IPR050679">
    <property type="entry name" value="Bact_HTH_transcr_reg"/>
</dbReference>
<protein>
    <submittedName>
        <fullName evidence="5">GntR family transcriptional regulator</fullName>
    </submittedName>
</protein>
<keyword evidence="2" id="KW-0238">DNA-binding</keyword>
<dbReference type="PANTHER" id="PTHR44846">
    <property type="entry name" value="MANNOSYL-D-GLYCERATE TRANSPORT/METABOLISM SYSTEM REPRESSOR MNGR-RELATED"/>
    <property type="match status" value="1"/>
</dbReference>
<dbReference type="SMART" id="SM00866">
    <property type="entry name" value="UTRA"/>
    <property type="match status" value="1"/>
</dbReference>
<dbReference type="InterPro" id="IPR011663">
    <property type="entry name" value="UTRA"/>
</dbReference>
<dbReference type="GO" id="GO:0045892">
    <property type="term" value="P:negative regulation of DNA-templated transcription"/>
    <property type="evidence" value="ECO:0007669"/>
    <property type="project" value="TreeGrafter"/>
</dbReference>
<evidence type="ECO:0000313" key="5">
    <source>
        <dbReference type="EMBL" id="GJM54597.1"/>
    </source>
</evidence>
<dbReference type="PRINTS" id="PR00035">
    <property type="entry name" value="HTHGNTR"/>
</dbReference>
<dbReference type="GO" id="GO:0003700">
    <property type="term" value="F:DNA-binding transcription factor activity"/>
    <property type="evidence" value="ECO:0007669"/>
    <property type="project" value="InterPro"/>
</dbReference>
<gene>
    <name evidence="5" type="ORF">ATOP_02520</name>
</gene>
<evidence type="ECO:0000256" key="3">
    <source>
        <dbReference type="ARBA" id="ARBA00023163"/>
    </source>
</evidence>
<dbReference type="SUPFAM" id="SSF64288">
    <property type="entry name" value="Chorismate lyase-like"/>
    <property type="match status" value="1"/>
</dbReference>
<accession>A0AAV5AZA6</accession>
<dbReference type="Pfam" id="PF07702">
    <property type="entry name" value="UTRA"/>
    <property type="match status" value="1"/>
</dbReference>